<proteinExistence type="predicted"/>
<dbReference type="AlphaFoldDB" id="A0A1N6KTX2"/>
<sequence>MIKHYGDRGLYNIKNADFWGGNQGADGFIEFFEPFIGNFSGCATDSTEEVKQFAMTNPIHGRCVHFPLEIGYCMPDQIETHLSTARCIARFPYGSRFIIFMENVS</sequence>
<dbReference type="EMBL" id="FSRU01000002">
    <property type="protein sequence ID" value="SIO59826.1"/>
    <property type="molecule type" value="Genomic_DNA"/>
</dbReference>
<evidence type="ECO:0000313" key="1">
    <source>
        <dbReference type="EMBL" id="SIO59826.1"/>
    </source>
</evidence>
<dbReference type="RefSeq" id="WP_074299556.1">
    <property type="nucleotide sequence ID" value="NZ_FSRU01000002.1"/>
</dbReference>
<evidence type="ECO:0000313" key="2">
    <source>
        <dbReference type="Proteomes" id="UP000185151"/>
    </source>
</evidence>
<reference evidence="1 2" key="1">
    <citation type="submission" date="2016-11" db="EMBL/GenBank/DDBJ databases">
        <authorList>
            <person name="Jaros S."/>
            <person name="Januszkiewicz K."/>
            <person name="Wedrychowicz H."/>
        </authorList>
    </citation>
    <scope>NUCLEOTIDE SEQUENCE [LARGE SCALE GENOMIC DNA]</scope>
    <source>
        <strain evidence="1 2">GAS95</strain>
    </source>
</reference>
<organism evidence="1 2">
    <name type="scientific">Paraburkholderia phenazinium</name>
    <dbReference type="NCBI Taxonomy" id="60549"/>
    <lineage>
        <taxon>Bacteria</taxon>
        <taxon>Pseudomonadati</taxon>
        <taxon>Pseudomonadota</taxon>
        <taxon>Betaproteobacteria</taxon>
        <taxon>Burkholderiales</taxon>
        <taxon>Burkholderiaceae</taxon>
        <taxon>Paraburkholderia</taxon>
    </lineage>
</organism>
<dbReference type="Proteomes" id="UP000185151">
    <property type="component" value="Unassembled WGS sequence"/>
</dbReference>
<protein>
    <submittedName>
        <fullName evidence="1">Uncharacterized protein</fullName>
    </submittedName>
</protein>
<gene>
    <name evidence="1" type="ORF">SAMN05444165_4651</name>
</gene>
<name>A0A1N6KTX2_9BURK</name>
<accession>A0A1N6KTX2</accession>
<keyword evidence="2" id="KW-1185">Reference proteome</keyword>